<accession>A0A1A6AFA8</accession>
<gene>
    <name evidence="1" type="ORF">I303_00572</name>
</gene>
<dbReference type="AlphaFoldDB" id="A0A1A6AFA8"/>
<organism evidence="1">
    <name type="scientific">Kwoniella dejecticola CBS 10117</name>
    <dbReference type="NCBI Taxonomy" id="1296121"/>
    <lineage>
        <taxon>Eukaryota</taxon>
        <taxon>Fungi</taxon>
        <taxon>Dikarya</taxon>
        <taxon>Basidiomycota</taxon>
        <taxon>Agaricomycotina</taxon>
        <taxon>Tremellomycetes</taxon>
        <taxon>Tremellales</taxon>
        <taxon>Cryptococcaceae</taxon>
        <taxon>Kwoniella</taxon>
    </lineage>
</organism>
<dbReference type="VEuPathDB" id="FungiDB:I303_00572"/>
<evidence type="ECO:0000313" key="1">
    <source>
        <dbReference type="EMBL" id="OBR88755.1"/>
    </source>
</evidence>
<reference evidence="1" key="1">
    <citation type="submission" date="2013-07" db="EMBL/GenBank/DDBJ databases">
        <title>The Genome Sequence of Cryptococcus dejecticola CBS10117.</title>
        <authorList>
            <consortium name="The Broad Institute Genome Sequencing Platform"/>
            <person name="Cuomo C."/>
            <person name="Litvintseva A."/>
            <person name="Chen Y."/>
            <person name="Heitman J."/>
            <person name="Sun S."/>
            <person name="Springer D."/>
            <person name="Dromer F."/>
            <person name="Young S.K."/>
            <person name="Zeng Q."/>
            <person name="Gargeya S."/>
            <person name="Fitzgerald M."/>
            <person name="Abouelleil A."/>
            <person name="Alvarado L."/>
            <person name="Berlin A.M."/>
            <person name="Chapman S.B."/>
            <person name="Dewar J."/>
            <person name="Goldberg J."/>
            <person name="Griggs A."/>
            <person name="Gujja S."/>
            <person name="Hansen M."/>
            <person name="Howarth C."/>
            <person name="Imamovic A."/>
            <person name="Larimer J."/>
            <person name="McCowan C."/>
            <person name="Murphy C."/>
            <person name="Pearson M."/>
            <person name="Priest M."/>
            <person name="Roberts A."/>
            <person name="Saif S."/>
            <person name="Shea T."/>
            <person name="Sykes S."/>
            <person name="Wortman J."/>
            <person name="Nusbaum C."/>
            <person name="Birren B."/>
        </authorList>
    </citation>
    <scope>NUCLEOTIDE SEQUENCE [LARGE SCALE GENOMIC DNA]</scope>
    <source>
        <strain evidence="1">CBS 10117</strain>
    </source>
</reference>
<dbReference type="EMBL" id="KI894027">
    <property type="protein sequence ID" value="OBR88755.1"/>
    <property type="molecule type" value="Genomic_DNA"/>
</dbReference>
<name>A0A1A6AFA8_9TREE</name>
<protein>
    <submittedName>
        <fullName evidence="1">Uncharacterized protein</fullName>
    </submittedName>
</protein>
<proteinExistence type="predicted"/>
<sequence length="138" mass="15597">MSLSADSSASLDVPLFQYDPGDTVVKIGTFHLYGSEQELVVRQANRKSGGTTWKTLFHGAERASTTSVDPLAQNSGSRAYTQLCEVVTHEDRTEQHRHYTGDFGRADRDHWHEVDIGDFRDPSFRCQKDHARIEIDDD</sequence>